<feature type="region of interest" description="Disordered" evidence="6">
    <location>
        <begin position="387"/>
        <end position="410"/>
    </location>
</feature>
<evidence type="ECO:0000313" key="10">
    <source>
        <dbReference type="WBParaSite" id="EVEC_0000614701-mRNA-1"/>
    </source>
</evidence>
<dbReference type="Proteomes" id="UP000274131">
    <property type="component" value="Unassembled WGS sequence"/>
</dbReference>
<dbReference type="SMART" id="SM00105">
    <property type="entry name" value="ArfGap"/>
    <property type="match status" value="1"/>
</dbReference>
<dbReference type="PRINTS" id="PR00405">
    <property type="entry name" value="REVINTRACTNG"/>
</dbReference>
<dbReference type="Gene3D" id="1.10.220.150">
    <property type="entry name" value="Arf GTPase activating protein"/>
    <property type="match status" value="1"/>
</dbReference>
<evidence type="ECO:0000256" key="3">
    <source>
        <dbReference type="ARBA" id="ARBA00022771"/>
    </source>
</evidence>
<dbReference type="InterPro" id="IPR037278">
    <property type="entry name" value="ARFGAP/RecO"/>
</dbReference>
<evidence type="ECO:0000256" key="6">
    <source>
        <dbReference type="SAM" id="MobiDB-lite"/>
    </source>
</evidence>
<evidence type="ECO:0000256" key="2">
    <source>
        <dbReference type="ARBA" id="ARBA00022723"/>
    </source>
</evidence>
<feature type="domain" description="Arf-GAP" evidence="7">
    <location>
        <begin position="13"/>
        <end position="130"/>
    </location>
</feature>
<dbReference type="PANTHER" id="PTHR45686:SF4">
    <property type="entry name" value="ADP-RIBOSYLATION FACTOR GTPASE ACTIVATING PROTEIN 3, ISOFORM H"/>
    <property type="match status" value="1"/>
</dbReference>
<dbReference type="PROSITE" id="PS50115">
    <property type="entry name" value="ARFGAP"/>
    <property type="match status" value="1"/>
</dbReference>
<keyword evidence="9" id="KW-1185">Reference proteome</keyword>
<dbReference type="AlphaFoldDB" id="A0A0N4V786"/>
<dbReference type="FunFam" id="1.10.220.150:FF:000004">
    <property type="entry name" value="Putative ADP-ribosylation factor GTPase-activating protein 2"/>
    <property type="match status" value="1"/>
</dbReference>
<reference evidence="8 9" key="2">
    <citation type="submission" date="2018-10" db="EMBL/GenBank/DDBJ databases">
        <authorList>
            <consortium name="Pathogen Informatics"/>
        </authorList>
    </citation>
    <scope>NUCLEOTIDE SEQUENCE [LARGE SCALE GENOMIC DNA]</scope>
</reference>
<evidence type="ECO:0000259" key="7">
    <source>
        <dbReference type="PROSITE" id="PS50115"/>
    </source>
</evidence>
<keyword evidence="2" id="KW-0479">Metal-binding</keyword>
<evidence type="ECO:0000256" key="4">
    <source>
        <dbReference type="ARBA" id="ARBA00022833"/>
    </source>
</evidence>
<evidence type="ECO:0000256" key="5">
    <source>
        <dbReference type="PROSITE-ProRule" id="PRU00288"/>
    </source>
</evidence>
<dbReference type="EMBL" id="UXUI01008258">
    <property type="protein sequence ID" value="VDD91007.1"/>
    <property type="molecule type" value="Genomic_DNA"/>
</dbReference>
<organism evidence="10">
    <name type="scientific">Enterobius vermicularis</name>
    <name type="common">Human pinworm</name>
    <dbReference type="NCBI Taxonomy" id="51028"/>
    <lineage>
        <taxon>Eukaryota</taxon>
        <taxon>Metazoa</taxon>
        <taxon>Ecdysozoa</taxon>
        <taxon>Nematoda</taxon>
        <taxon>Chromadorea</taxon>
        <taxon>Rhabditida</taxon>
        <taxon>Spirurina</taxon>
        <taxon>Oxyuridomorpha</taxon>
        <taxon>Oxyuroidea</taxon>
        <taxon>Oxyuridae</taxon>
        <taxon>Enterobius</taxon>
    </lineage>
</organism>
<feature type="region of interest" description="Disordered" evidence="6">
    <location>
        <begin position="446"/>
        <end position="473"/>
    </location>
</feature>
<reference evidence="10" key="1">
    <citation type="submission" date="2017-02" db="UniProtKB">
        <authorList>
            <consortium name="WormBaseParasite"/>
        </authorList>
    </citation>
    <scope>IDENTIFICATION</scope>
</reference>
<dbReference type="CDD" id="cd08831">
    <property type="entry name" value="ArfGap_ArfGap2_3_like"/>
    <property type="match status" value="1"/>
</dbReference>
<name>A0A0N4V786_ENTVE</name>
<keyword evidence="1" id="KW-0343">GTPase activation</keyword>
<dbReference type="InterPro" id="IPR001164">
    <property type="entry name" value="ArfGAP_dom"/>
</dbReference>
<dbReference type="WBParaSite" id="EVEC_0000614701-mRNA-1">
    <property type="protein sequence ID" value="EVEC_0000614701-mRNA-1"/>
    <property type="gene ID" value="EVEC_0000614701"/>
</dbReference>
<dbReference type="GO" id="GO:0048205">
    <property type="term" value="P:COPI coating of Golgi vesicle"/>
    <property type="evidence" value="ECO:0007669"/>
    <property type="project" value="TreeGrafter"/>
</dbReference>
<dbReference type="SUPFAM" id="SSF57863">
    <property type="entry name" value="ArfGap/RecO-like zinc finger"/>
    <property type="match status" value="1"/>
</dbReference>
<sequence>MSGDDVPSKADIQQIFRKLRASPANKVCFDCGARNPTWSSVTYGVFICIDCSSVHRNLGVHITFVRSTTLDTNWTWLQLRAMQVGGNVNAVQFFKQHGCNSSDAQVKYKSRAATLYREKLANLAARAHQKYGTSLSIGNDDPEGAGEDNEEDFFDQEFVAHHSNSSSSISQDAFIQRTVAEKGPSVEGLSLQDSSNNQEDLKSSIIMKKPVKKSTLGSKKGMGAHRVKTNFNELEKKAASYDNEKKVILSNDANAELKGNAVEKTSIPLSSKLVMRDVEHKQLQAEAKLKASLDSSKAEMVDRLGIGVGGFGRGPVSHSVASGIKTIAQEGVSRGSSSKSLPVKRDDDWEVIEDEKKGLDYTADPDDDLFSGKYKKKPPKVDEFFDSWGAEPVRKNTRPPQVVNETSSESEALKKFTNAKAISSDQFFGGSQVDYETQSRLNRFEGSTGIGSADLFGNGETQSSSSYSSQMPEMSDIKDSMRIGAMKIAGKLSSLSSSVSSYLSRQPSKT</sequence>
<proteinExistence type="predicted"/>
<dbReference type="Pfam" id="PF01412">
    <property type="entry name" value="ArfGap"/>
    <property type="match status" value="1"/>
</dbReference>
<keyword evidence="4" id="KW-0862">Zinc</keyword>
<dbReference type="GO" id="GO:0000139">
    <property type="term" value="C:Golgi membrane"/>
    <property type="evidence" value="ECO:0007669"/>
    <property type="project" value="GOC"/>
</dbReference>
<evidence type="ECO:0000313" key="8">
    <source>
        <dbReference type="EMBL" id="VDD91007.1"/>
    </source>
</evidence>
<protein>
    <submittedName>
        <fullName evidence="10">Arf-GAP domain-containing protein</fullName>
    </submittedName>
</protein>
<dbReference type="InterPro" id="IPR038508">
    <property type="entry name" value="ArfGAP_dom_sf"/>
</dbReference>
<gene>
    <name evidence="8" type="ORF">EVEC_LOCUS5758</name>
</gene>
<dbReference type="PANTHER" id="PTHR45686">
    <property type="entry name" value="ADP-RIBOSYLATION FACTOR GTPASE ACTIVATING PROTEIN 3, ISOFORM H-RELATED"/>
    <property type="match status" value="1"/>
</dbReference>
<evidence type="ECO:0000256" key="1">
    <source>
        <dbReference type="ARBA" id="ARBA00022468"/>
    </source>
</evidence>
<dbReference type="GO" id="GO:0008270">
    <property type="term" value="F:zinc ion binding"/>
    <property type="evidence" value="ECO:0007669"/>
    <property type="project" value="UniProtKB-KW"/>
</dbReference>
<keyword evidence="3 5" id="KW-0863">Zinc-finger</keyword>
<dbReference type="OrthoDB" id="983479at2759"/>
<dbReference type="GO" id="GO:0005096">
    <property type="term" value="F:GTPase activator activity"/>
    <property type="evidence" value="ECO:0007669"/>
    <property type="project" value="UniProtKB-KW"/>
</dbReference>
<dbReference type="STRING" id="51028.A0A0N4V786"/>
<accession>A0A0N4V786</accession>
<evidence type="ECO:0000313" key="9">
    <source>
        <dbReference type="Proteomes" id="UP000274131"/>
    </source>
</evidence>